<organism evidence="2 3">
    <name type="scientific">Diversispora eburnea</name>
    <dbReference type="NCBI Taxonomy" id="1213867"/>
    <lineage>
        <taxon>Eukaryota</taxon>
        <taxon>Fungi</taxon>
        <taxon>Fungi incertae sedis</taxon>
        <taxon>Mucoromycota</taxon>
        <taxon>Glomeromycotina</taxon>
        <taxon>Glomeromycetes</taxon>
        <taxon>Diversisporales</taxon>
        <taxon>Diversisporaceae</taxon>
        <taxon>Diversispora</taxon>
    </lineage>
</organism>
<comment type="caution">
    <text evidence="2">The sequence shown here is derived from an EMBL/GenBank/DDBJ whole genome shotgun (WGS) entry which is preliminary data.</text>
</comment>
<gene>
    <name evidence="2" type="ORF">DEBURN_LOCUS10322</name>
</gene>
<sequence>EADTINVADTIASPHYKTKKVEGKDDMYTLIERGRREAEETEEAKRESKRFLNLN</sequence>
<protein>
    <submittedName>
        <fullName evidence="2">4757_t:CDS:1</fullName>
    </submittedName>
</protein>
<evidence type="ECO:0000256" key="1">
    <source>
        <dbReference type="SAM" id="MobiDB-lite"/>
    </source>
</evidence>
<reference evidence="2" key="1">
    <citation type="submission" date="2021-06" db="EMBL/GenBank/DDBJ databases">
        <authorList>
            <person name="Kallberg Y."/>
            <person name="Tangrot J."/>
            <person name="Rosling A."/>
        </authorList>
    </citation>
    <scope>NUCLEOTIDE SEQUENCE</scope>
    <source>
        <strain evidence="2">AZ414A</strain>
    </source>
</reference>
<dbReference type="Proteomes" id="UP000789706">
    <property type="component" value="Unassembled WGS sequence"/>
</dbReference>
<dbReference type="AlphaFoldDB" id="A0A9N9GR07"/>
<evidence type="ECO:0000313" key="2">
    <source>
        <dbReference type="EMBL" id="CAG8619849.1"/>
    </source>
</evidence>
<feature type="non-terminal residue" evidence="2">
    <location>
        <position position="1"/>
    </location>
</feature>
<proteinExistence type="predicted"/>
<accession>A0A9N9GR07</accession>
<dbReference type="EMBL" id="CAJVPK010002863">
    <property type="protein sequence ID" value="CAG8619849.1"/>
    <property type="molecule type" value="Genomic_DNA"/>
</dbReference>
<keyword evidence="3" id="KW-1185">Reference proteome</keyword>
<name>A0A9N9GR07_9GLOM</name>
<evidence type="ECO:0000313" key="3">
    <source>
        <dbReference type="Proteomes" id="UP000789706"/>
    </source>
</evidence>
<feature type="region of interest" description="Disordered" evidence="1">
    <location>
        <begin position="36"/>
        <end position="55"/>
    </location>
</feature>